<dbReference type="eggNOG" id="KOG4472">
    <property type="taxonomic scope" value="Eukaryota"/>
</dbReference>
<dbReference type="InParanoid" id="I2H8B6"/>
<dbReference type="GO" id="GO:0000026">
    <property type="term" value="F:alpha-1,2-mannosyltransferase activity"/>
    <property type="evidence" value="ECO:0007669"/>
    <property type="project" value="TreeGrafter"/>
</dbReference>
<keyword evidence="5" id="KW-0735">Signal-anchor</keyword>
<dbReference type="GO" id="GO:0005794">
    <property type="term" value="C:Golgi apparatus"/>
    <property type="evidence" value="ECO:0007669"/>
    <property type="project" value="TreeGrafter"/>
</dbReference>
<protein>
    <recommendedName>
        <fullName evidence="8">Glycosyltransferase family 15 protein</fullName>
    </recommendedName>
</protein>
<evidence type="ECO:0000256" key="1">
    <source>
        <dbReference type="ARBA" id="ARBA00004606"/>
    </source>
</evidence>
<evidence type="ECO:0008006" key="8">
    <source>
        <dbReference type="Google" id="ProtNLM"/>
    </source>
</evidence>
<keyword evidence="7" id="KW-1185">Reference proteome</keyword>
<dbReference type="SUPFAM" id="SSF53448">
    <property type="entry name" value="Nucleotide-diphospho-sugar transferases"/>
    <property type="match status" value="1"/>
</dbReference>
<dbReference type="GeneID" id="14497775"/>
<sequence>MSIHISKRITRVVLIIVLVVVSISVLSNHATTQDIYKDYVPTALDFSAYYNDDSPKLPSGNSKFDFAISSVSSLGALPSADPSIWKKQKEDDEFKKKLAKAKEEAKKAEENPDDKDHLYKFLAPSFANEGRRPSAVLISVINVDDDLQKILETVYSVETKFNNKLKYPWVFISKDPLPEPTVSTIESVLGIENCKFGTIPESDWAYPSYIDKNKAAVSRAQMFKLDFGSSESYRHMARYLSGLIWEHPLLQGFDWYWRIDPGSVLTCDIQYDLFRWMQDTGKVFGFTLSGREEPDTMKTLWDKTRNYIDSHKNIHPDLRGFVTNAGEAKAGKNDKITKNDDYNNCYFWSNSELGNLNYWRSPLVKNYFDYLDHEGGFFYERWADHTVHTLSTVLFLEKRQFHFFPDVGFSFGEYKNCPLEDFLWKENNCACDQGDDNSFRKRSCTGRYYESIEKGKPEGHQDHDY</sequence>
<dbReference type="AlphaFoldDB" id="I2H8B6"/>
<dbReference type="GO" id="GO:0005783">
    <property type="term" value="C:endoplasmic reticulum"/>
    <property type="evidence" value="ECO:0007669"/>
    <property type="project" value="EnsemblFungi"/>
</dbReference>
<accession>I2H8B6</accession>
<dbReference type="GO" id="GO:0016020">
    <property type="term" value="C:membrane"/>
    <property type="evidence" value="ECO:0007669"/>
    <property type="project" value="UniProtKB-SubCell"/>
</dbReference>
<dbReference type="GO" id="GO:0006888">
    <property type="term" value="P:endoplasmic reticulum to Golgi vesicle-mediated transport"/>
    <property type="evidence" value="ECO:0007669"/>
    <property type="project" value="EnsemblFungi"/>
</dbReference>
<evidence type="ECO:0000256" key="4">
    <source>
        <dbReference type="ARBA" id="ARBA00022679"/>
    </source>
</evidence>
<dbReference type="GO" id="GO:0006493">
    <property type="term" value="P:protein O-linked glycosylation"/>
    <property type="evidence" value="ECO:0007669"/>
    <property type="project" value="TreeGrafter"/>
</dbReference>
<dbReference type="RefSeq" id="XP_004182137.1">
    <property type="nucleotide sequence ID" value="XM_004182089.1"/>
</dbReference>
<evidence type="ECO:0000313" key="7">
    <source>
        <dbReference type="Proteomes" id="UP000002866"/>
    </source>
</evidence>
<dbReference type="EMBL" id="HE806323">
    <property type="protein sequence ID" value="CCH62618.1"/>
    <property type="molecule type" value="Genomic_DNA"/>
</dbReference>
<dbReference type="KEGG" id="tbl:TBLA_0H03370"/>
<evidence type="ECO:0000256" key="5">
    <source>
        <dbReference type="ARBA" id="ARBA00022968"/>
    </source>
</evidence>
<evidence type="ECO:0000256" key="3">
    <source>
        <dbReference type="ARBA" id="ARBA00022676"/>
    </source>
</evidence>
<proteinExistence type="inferred from homology"/>
<dbReference type="InterPro" id="IPR029044">
    <property type="entry name" value="Nucleotide-diphossugar_trans"/>
</dbReference>
<comment type="similarity">
    <text evidence="2">Belongs to the glycosyltransferase 15 family.</text>
</comment>
<dbReference type="PANTHER" id="PTHR31121">
    <property type="entry name" value="ALPHA-1,2 MANNOSYLTRANSFERASE KTR1"/>
    <property type="match status" value="1"/>
</dbReference>
<reference evidence="6 7" key="1">
    <citation type="journal article" date="2011" name="Proc. Natl. Acad. Sci. U.S.A.">
        <title>Evolutionary erosion of yeast sex chromosomes by mating-type switching accidents.</title>
        <authorList>
            <person name="Gordon J.L."/>
            <person name="Armisen D."/>
            <person name="Proux-Wera E."/>
            <person name="Oheigeartaigh S.S."/>
            <person name="Byrne K.P."/>
            <person name="Wolfe K.H."/>
        </authorList>
    </citation>
    <scope>NUCLEOTIDE SEQUENCE [LARGE SCALE GENOMIC DNA]</scope>
    <source>
        <strain evidence="7">ATCC 34711 / CBS 6284 / DSM 70876 / NBRC 10599 / NRRL Y-10934 / UCD 77-7</strain>
    </source>
</reference>
<keyword evidence="3" id="KW-0328">Glycosyltransferase</keyword>
<dbReference type="HOGENOM" id="CLU_024327_1_0_1"/>
<dbReference type="PANTHER" id="PTHR31121:SF8">
    <property type="entry name" value="GLYCOLIPID 2-ALPHA-MANNOSYLTRANSFERASE-RELATED"/>
    <property type="match status" value="1"/>
</dbReference>
<dbReference type="Gene3D" id="3.90.550.10">
    <property type="entry name" value="Spore Coat Polysaccharide Biosynthesis Protein SpsA, Chain A"/>
    <property type="match status" value="1"/>
</dbReference>
<dbReference type="OMA" id="NCNCDQG"/>
<dbReference type="FunCoup" id="I2H8B6">
    <property type="interactions" value="133"/>
</dbReference>
<name>I2H8B6_HENB6</name>
<dbReference type="GO" id="GO:0006487">
    <property type="term" value="P:protein N-linked glycosylation"/>
    <property type="evidence" value="ECO:0007669"/>
    <property type="project" value="EnsemblFungi"/>
</dbReference>
<dbReference type="Pfam" id="PF01793">
    <property type="entry name" value="Glyco_transf_15"/>
    <property type="match status" value="1"/>
</dbReference>
<dbReference type="OrthoDB" id="2425226at2759"/>
<dbReference type="InterPro" id="IPR002685">
    <property type="entry name" value="Glyco_trans_15"/>
</dbReference>
<keyword evidence="4" id="KW-0808">Transferase</keyword>
<dbReference type="GO" id="GO:0000032">
    <property type="term" value="P:cell wall mannoprotein biosynthetic process"/>
    <property type="evidence" value="ECO:0007669"/>
    <property type="project" value="TreeGrafter"/>
</dbReference>
<keyword evidence="5" id="KW-0812">Transmembrane</keyword>
<evidence type="ECO:0000256" key="2">
    <source>
        <dbReference type="ARBA" id="ARBA00007677"/>
    </source>
</evidence>
<dbReference type="GO" id="GO:0031505">
    <property type="term" value="P:fungal-type cell wall organization"/>
    <property type="evidence" value="ECO:0007669"/>
    <property type="project" value="EnsemblFungi"/>
</dbReference>
<comment type="subcellular location">
    <subcellularLocation>
        <location evidence="1">Membrane</location>
        <topology evidence="1">Single-pass type II membrane protein</topology>
    </subcellularLocation>
</comment>
<gene>
    <name evidence="6" type="primary">TBLA0H03370</name>
    <name evidence="6" type="ORF">TBLA_0H03370</name>
</gene>
<dbReference type="GO" id="GO:0000031">
    <property type="term" value="F:mannosylphosphate transferase activity"/>
    <property type="evidence" value="ECO:0007669"/>
    <property type="project" value="EnsemblFungi"/>
</dbReference>
<organism evidence="6 7">
    <name type="scientific">Henningerozyma blattae (strain ATCC 34711 / CBS 6284 / DSM 70876 / NBRC 10599 / NRRL Y-10934 / UCD 77-7)</name>
    <name type="common">Yeast</name>
    <name type="synonym">Tetrapisispora blattae</name>
    <dbReference type="NCBI Taxonomy" id="1071380"/>
    <lineage>
        <taxon>Eukaryota</taxon>
        <taxon>Fungi</taxon>
        <taxon>Dikarya</taxon>
        <taxon>Ascomycota</taxon>
        <taxon>Saccharomycotina</taxon>
        <taxon>Saccharomycetes</taxon>
        <taxon>Saccharomycetales</taxon>
        <taxon>Saccharomycetaceae</taxon>
        <taxon>Henningerozyma</taxon>
    </lineage>
</organism>
<dbReference type="Proteomes" id="UP000002866">
    <property type="component" value="Chromosome 8"/>
</dbReference>
<evidence type="ECO:0000313" key="6">
    <source>
        <dbReference type="EMBL" id="CCH62618.1"/>
    </source>
</evidence>